<gene>
    <name evidence="1" type="ORF">LP422_17560</name>
</gene>
<dbReference type="Proteomes" id="UP001059663">
    <property type="component" value="Chromosome"/>
</dbReference>
<protein>
    <submittedName>
        <fullName evidence="1">Uncharacterized protein</fullName>
    </submittedName>
</protein>
<sequence>MREAIAQDRAADRWPSDSAWCSDAIAAAVEQSRARVGGTLPTAPARLPNRLRR</sequence>
<dbReference type="EMBL" id="CP087977">
    <property type="protein sequence ID" value="UUZ44275.1"/>
    <property type="molecule type" value="Genomic_DNA"/>
</dbReference>
<reference evidence="1" key="1">
    <citation type="submission" date="2021-11" db="EMBL/GenBank/DDBJ databases">
        <title>Study of the species diversity of bacterial strains isolated from a unique natural object - Shulgan-Tash cave (Bashkiria).</title>
        <authorList>
            <person name="Sazanova A.L."/>
            <person name="Chirak E.R."/>
            <person name="Safronova V.I."/>
        </authorList>
    </citation>
    <scope>NUCLEOTIDE SEQUENCE</scope>
    <source>
        <strain evidence="1">P1</strain>
    </source>
</reference>
<organism evidence="1 2">
    <name type="scientific">Janibacter limosus</name>
    <dbReference type="NCBI Taxonomy" id="53458"/>
    <lineage>
        <taxon>Bacteria</taxon>
        <taxon>Bacillati</taxon>
        <taxon>Actinomycetota</taxon>
        <taxon>Actinomycetes</taxon>
        <taxon>Micrococcales</taxon>
        <taxon>Intrasporangiaceae</taxon>
        <taxon>Janibacter</taxon>
    </lineage>
</organism>
<proteinExistence type="predicted"/>
<accession>A0AC61U2N3</accession>
<evidence type="ECO:0000313" key="1">
    <source>
        <dbReference type="EMBL" id="UUZ44275.1"/>
    </source>
</evidence>
<evidence type="ECO:0000313" key="2">
    <source>
        <dbReference type="Proteomes" id="UP001059663"/>
    </source>
</evidence>
<name>A0AC61U2N3_9MICO</name>